<evidence type="ECO:0000256" key="3">
    <source>
        <dbReference type="ARBA" id="ARBA00022840"/>
    </source>
</evidence>
<dbReference type="Gene3D" id="3.40.50.300">
    <property type="entry name" value="P-loop containing nucleotide triphosphate hydrolases"/>
    <property type="match status" value="1"/>
</dbReference>
<dbReference type="Proteomes" id="UP000053060">
    <property type="component" value="Unassembled WGS sequence"/>
</dbReference>
<evidence type="ECO:0000313" key="6">
    <source>
        <dbReference type="Proteomes" id="UP000053060"/>
    </source>
</evidence>
<reference evidence="6" key="1">
    <citation type="submission" date="2015-01" db="EMBL/GenBank/DDBJ databases">
        <title>Draft genome sequence of Rhodococcus pyridinivorans strain KG-16, a hydrocarbon-degrading bacterium.</title>
        <authorList>
            <person name="Aggarwal R.K."/>
            <person name="Dawar C."/>
        </authorList>
    </citation>
    <scope>NUCLEOTIDE SEQUENCE [LARGE SCALE GENOMIC DNA]</scope>
    <source>
        <strain evidence="6">KG-16</strain>
    </source>
</reference>
<dbReference type="GO" id="GO:0005524">
    <property type="term" value="F:ATP binding"/>
    <property type="evidence" value="ECO:0007669"/>
    <property type="project" value="UniProtKB-KW"/>
</dbReference>
<dbReference type="InterPro" id="IPR017871">
    <property type="entry name" value="ABC_transporter-like_CS"/>
</dbReference>
<keyword evidence="3 5" id="KW-0067">ATP-binding</keyword>
<dbReference type="EMBL" id="AZXY01000001">
    <property type="protein sequence ID" value="KSZ60184.1"/>
    <property type="molecule type" value="Genomic_DNA"/>
</dbReference>
<evidence type="ECO:0000256" key="1">
    <source>
        <dbReference type="ARBA" id="ARBA00022448"/>
    </source>
</evidence>
<dbReference type="PANTHER" id="PTHR42781">
    <property type="entry name" value="SPERMIDINE/PUTRESCINE IMPORT ATP-BINDING PROTEIN POTA"/>
    <property type="match status" value="1"/>
</dbReference>
<feature type="domain" description="ABC transporter" evidence="4">
    <location>
        <begin position="6"/>
        <end position="234"/>
    </location>
</feature>
<comment type="caution">
    <text evidence="5">The sequence shown here is derived from an EMBL/GenBank/DDBJ whole genome shotgun (WGS) entry which is preliminary data.</text>
</comment>
<name>A0A0V9UQA9_9NOCA</name>
<evidence type="ECO:0000259" key="4">
    <source>
        <dbReference type="PROSITE" id="PS50893"/>
    </source>
</evidence>
<protein>
    <submittedName>
        <fullName evidence="5">Nitrate ABC transporter ATP-binding protein</fullName>
    </submittedName>
</protein>
<dbReference type="PROSITE" id="PS50893">
    <property type="entry name" value="ABC_TRANSPORTER_2"/>
    <property type="match status" value="1"/>
</dbReference>
<dbReference type="SMART" id="SM00382">
    <property type="entry name" value="AAA"/>
    <property type="match status" value="1"/>
</dbReference>
<dbReference type="InterPro" id="IPR003439">
    <property type="entry name" value="ABC_transporter-like_ATP-bd"/>
</dbReference>
<keyword evidence="2" id="KW-0547">Nucleotide-binding</keyword>
<dbReference type="GO" id="GO:0016887">
    <property type="term" value="F:ATP hydrolysis activity"/>
    <property type="evidence" value="ECO:0007669"/>
    <property type="project" value="InterPro"/>
</dbReference>
<dbReference type="InterPro" id="IPR050093">
    <property type="entry name" value="ABC_SmlMolc_Importer"/>
</dbReference>
<proteinExistence type="predicted"/>
<dbReference type="InterPro" id="IPR003593">
    <property type="entry name" value="AAA+_ATPase"/>
</dbReference>
<evidence type="ECO:0000313" key="5">
    <source>
        <dbReference type="EMBL" id="KSZ60184.1"/>
    </source>
</evidence>
<evidence type="ECO:0000256" key="2">
    <source>
        <dbReference type="ARBA" id="ARBA00022741"/>
    </source>
</evidence>
<organism evidence="5 6">
    <name type="scientific">Rhodococcus pyridinivorans KG-16</name>
    <dbReference type="NCBI Taxonomy" id="1441730"/>
    <lineage>
        <taxon>Bacteria</taxon>
        <taxon>Bacillati</taxon>
        <taxon>Actinomycetota</taxon>
        <taxon>Actinomycetes</taxon>
        <taxon>Mycobacteriales</taxon>
        <taxon>Nocardiaceae</taxon>
        <taxon>Rhodococcus</taxon>
    </lineage>
</organism>
<dbReference type="PANTHER" id="PTHR42781:SF4">
    <property type="entry name" value="SPERMIDINE_PUTRESCINE IMPORT ATP-BINDING PROTEIN POTA"/>
    <property type="match status" value="1"/>
</dbReference>
<reference evidence="5 6" key="2">
    <citation type="journal article" date="2016" name="Genome Announc.">
        <title>Draft Genome Sequence of a Versatile Hydrocarbon-Degrading Bacterium, Rhodococcus pyridinivorans Strain KG-16, Collected from Oil Fields in India.</title>
        <authorList>
            <person name="Aggarwal R.K."/>
            <person name="Dawar C."/>
            <person name="Phanindranath R."/>
            <person name="Mutnuri L."/>
            <person name="Dayal A.M."/>
        </authorList>
    </citation>
    <scope>NUCLEOTIDE SEQUENCE [LARGE SCALE GENOMIC DNA]</scope>
    <source>
        <strain evidence="5 6">KG-16</strain>
    </source>
</reference>
<dbReference type="Pfam" id="PF00005">
    <property type="entry name" value="ABC_tran"/>
    <property type="match status" value="1"/>
</dbReference>
<dbReference type="InterPro" id="IPR027417">
    <property type="entry name" value="P-loop_NTPase"/>
</dbReference>
<keyword evidence="1" id="KW-0813">Transport</keyword>
<dbReference type="PATRIC" id="fig|1441730.3.peg.329"/>
<dbReference type="AlphaFoldDB" id="A0A0V9UQA9"/>
<sequence length="246" mass="26743">MGTVAVRITNGYKSFAGRRSPVLQGVDLDIATGEFLVVLGSSGSGKSTLLRIVAGLDHLDRGSVDWPDTEGDNRPHTGMVFQQPFLMPWLTVRENIAFGGRFAAHRDRFDTAYADSLLERFGLSALAGYYPDQLSGGQAQRIAVIRAVAVRPRLLLLDEPFSALDPATRSDLRSWLGELARDLGFTTVLVTHDIDEALELADRIALFGSSGVVQQEWTLGGMSALDRDALRPAILAHYRDSSLSAT</sequence>
<dbReference type="RefSeq" id="WP_060650313.1">
    <property type="nucleotide sequence ID" value="NZ_AZXY01000001.1"/>
</dbReference>
<gene>
    <name evidence="5" type="ORF">Z045_01565</name>
</gene>
<accession>A0A0V9UQA9</accession>
<dbReference type="SUPFAM" id="SSF52540">
    <property type="entry name" value="P-loop containing nucleoside triphosphate hydrolases"/>
    <property type="match status" value="1"/>
</dbReference>
<dbReference type="PROSITE" id="PS00211">
    <property type="entry name" value="ABC_TRANSPORTER_1"/>
    <property type="match status" value="1"/>
</dbReference>